<dbReference type="OMA" id="TTWDEHV"/>
<organism evidence="8 9">
    <name type="scientific">Lottia gigantea</name>
    <name type="common">Giant owl limpet</name>
    <dbReference type="NCBI Taxonomy" id="225164"/>
    <lineage>
        <taxon>Eukaryota</taxon>
        <taxon>Metazoa</taxon>
        <taxon>Spiralia</taxon>
        <taxon>Lophotrochozoa</taxon>
        <taxon>Mollusca</taxon>
        <taxon>Gastropoda</taxon>
        <taxon>Patellogastropoda</taxon>
        <taxon>Lottioidea</taxon>
        <taxon>Lottiidae</taxon>
        <taxon>Lottia</taxon>
    </lineage>
</organism>
<feature type="compositionally biased region" description="Polar residues" evidence="7">
    <location>
        <begin position="3913"/>
        <end position="3929"/>
    </location>
</feature>
<evidence type="ECO:0000256" key="5">
    <source>
        <dbReference type="ARBA" id="ARBA00022833"/>
    </source>
</evidence>
<feature type="region of interest" description="Disordered" evidence="7">
    <location>
        <begin position="2313"/>
        <end position="2355"/>
    </location>
</feature>
<gene>
    <name evidence="8" type="ORF">LOTGIDRAFT_157060</name>
</gene>
<keyword evidence="1" id="KW-0645">Protease</keyword>
<dbReference type="InterPro" id="IPR019775">
    <property type="entry name" value="WD40_repeat_CS"/>
</dbReference>
<protein>
    <recommendedName>
        <fullName evidence="10">UBC core domain-containing protein</fullName>
    </recommendedName>
</protein>
<keyword evidence="2" id="KW-0479">Metal-binding</keyword>
<dbReference type="PROSITE" id="PS00138">
    <property type="entry name" value="SUBTILASE_SER"/>
    <property type="match status" value="1"/>
</dbReference>
<feature type="compositionally biased region" description="Low complexity" evidence="7">
    <location>
        <begin position="636"/>
        <end position="650"/>
    </location>
</feature>
<feature type="compositionally biased region" description="Low complexity" evidence="7">
    <location>
        <begin position="404"/>
        <end position="423"/>
    </location>
</feature>
<feature type="region of interest" description="Disordered" evidence="7">
    <location>
        <begin position="3461"/>
        <end position="3501"/>
    </location>
</feature>
<dbReference type="InterPro" id="IPR023828">
    <property type="entry name" value="Peptidase_S8_Ser-AS"/>
</dbReference>
<feature type="compositionally biased region" description="Low complexity" evidence="7">
    <location>
        <begin position="3825"/>
        <end position="3840"/>
    </location>
</feature>
<dbReference type="InterPro" id="IPR011047">
    <property type="entry name" value="Quinoprotein_ADH-like_sf"/>
</dbReference>
<dbReference type="Proteomes" id="UP000030746">
    <property type="component" value="Unassembled WGS sequence"/>
</dbReference>
<dbReference type="InterPro" id="IPR022103">
    <property type="entry name" value="BIRC6"/>
</dbReference>
<dbReference type="GeneID" id="20237187"/>
<keyword evidence="6" id="KW-0853">WD repeat</keyword>
<proteinExistence type="predicted"/>
<dbReference type="FunFam" id="1.10.1170.10:FF:000001">
    <property type="entry name" value="baculoviral IAP repeat-containing protein 6 isoform X1"/>
    <property type="match status" value="1"/>
</dbReference>
<dbReference type="Pfam" id="PF12356">
    <property type="entry name" value="BIRC6"/>
    <property type="match status" value="1"/>
</dbReference>
<dbReference type="GO" id="GO:0004842">
    <property type="term" value="F:ubiquitin-protein transferase activity"/>
    <property type="evidence" value="ECO:0007669"/>
    <property type="project" value="InterPro"/>
</dbReference>
<dbReference type="GO" id="GO:0008236">
    <property type="term" value="F:serine-type peptidase activity"/>
    <property type="evidence" value="ECO:0007669"/>
    <property type="project" value="UniProtKB-KW"/>
</dbReference>
<dbReference type="Gene3D" id="1.10.1170.10">
    <property type="entry name" value="Inhibitor Of Apoptosis Protein (2mihbC-IAP-1), Chain A"/>
    <property type="match status" value="1"/>
</dbReference>
<feature type="compositionally biased region" description="Basic and acidic residues" evidence="7">
    <location>
        <begin position="3472"/>
        <end position="3490"/>
    </location>
</feature>
<feature type="compositionally biased region" description="Polar residues" evidence="7">
    <location>
        <begin position="2313"/>
        <end position="2324"/>
    </location>
</feature>
<feature type="non-terminal residue" evidence="8">
    <location>
        <position position="4009"/>
    </location>
</feature>
<feature type="region of interest" description="Disordered" evidence="7">
    <location>
        <begin position="389"/>
        <end position="425"/>
    </location>
</feature>
<reference evidence="8 9" key="1">
    <citation type="journal article" date="2013" name="Nature">
        <title>Insights into bilaterian evolution from three spiralian genomes.</title>
        <authorList>
            <person name="Simakov O."/>
            <person name="Marletaz F."/>
            <person name="Cho S.J."/>
            <person name="Edsinger-Gonzales E."/>
            <person name="Havlak P."/>
            <person name="Hellsten U."/>
            <person name="Kuo D.H."/>
            <person name="Larsson T."/>
            <person name="Lv J."/>
            <person name="Arendt D."/>
            <person name="Savage R."/>
            <person name="Osoegawa K."/>
            <person name="de Jong P."/>
            <person name="Grimwood J."/>
            <person name="Chapman J.A."/>
            <person name="Shapiro H."/>
            <person name="Aerts A."/>
            <person name="Otillar R.P."/>
            <person name="Terry A.Y."/>
            <person name="Boore J.L."/>
            <person name="Grigoriev I.V."/>
            <person name="Lindberg D.R."/>
            <person name="Seaver E.C."/>
            <person name="Weisblat D.A."/>
            <person name="Putnam N.H."/>
            <person name="Rokhsar D.S."/>
        </authorList>
    </citation>
    <scope>NUCLEOTIDE SEQUENCE [LARGE SCALE GENOMIC DNA]</scope>
</reference>
<evidence type="ECO:0000313" key="8">
    <source>
        <dbReference type="EMBL" id="ESP03095.1"/>
    </source>
</evidence>
<evidence type="ECO:0000256" key="1">
    <source>
        <dbReference type="ARBA" id="ARBA00022670"/>
    </source>
</evidence>
<feature type="repeat" description="WD" evidence="6">
    <location>
        <begin position="329"/>
        <end position="362"/>
    </location>
</feature>
<dbReference type="PROSITE" id="PS00678">
    <property type="entry name" value="WD_REPEATS_1"/>
    <property type="match status" value="1"/>
</dbReference>
<dbReference type="GO" id="GO:0006508">
    <property type="term" value="P:proteolysis"/>
    <property type="evidence" value="ECO:0007669"/>
    <property type="project" value="UniProtKB-KW"/>
</dbReference>
<accession>V4CLC6</accession>
<dbReference type="GO" id="GO:0006915">
    <property type="term" value="P:apoptotic process"/>
    <property type="evidence" value="ECO:0007669"/>
    <property type="project" value="InterPro"/>
</dbReference>
<feature type="compositionally biased region" description="Low complexity" evidence="7">
    <location>
        <begin position="2332"/>
        <end position="2342"/>
    </location>
</feature>
<dbReference type="GO" id="GO:0046872">
    <property type="term" value="F:metal ion binding"/>
    <property type="evidence" value="ECO:0007669"/>
    <property type="project" value="UniProtKB-KW"/>
</dbReference>
<dbReference type="GO" id="GO:0032465">
    <property type="term" value="P:regulation of cytokinesis"/>
    <property type="evidence" value="ECO:0007669"/>
    <property type="project" value="InterPro"/>
</dbReference>
<evidence type="ECO:0000256" key="7">
    <source>
        <dbReference type="SAM" id="MobiDB-lite"/>
    </source>
</evidence>
<dbReference type="CDD" id="cd00022">
    <property type="entry name" value="BIR"/>
    <property type="match status" value="1"/>
</dbReference>
<evidence type="ECO:0000313" key="9">
    <source>
        <dbReference type="Proteomes" id="UP000030746"/>
    </source>
</evidence>
<feature type="compositionally biased region" description="Low complexity" evidence="7">
    <location>
        <begin position="1037"/>
        <end position="1046"/>
    </location>
</feature>
<dbReference type="PANTHER" id="PTHR46771">
    <property type="entry name" value="DETERIN"/>
    <property type="match status" value="1"/>
</dbReference>
<keyword evidence="3" id="KW-0378">Hydrolase</keyword>
<feature type="region of interest" description="Disordered" evidence="7">
    <location>
        <begin position="874"/>
        <end position="895"/>
    </location>
</feature>
<dbReference type="InterPro" id="IPR001680">
    <property type="entry name" value="WD40_rpt"/>
</dbReference>
<feature type="region of interest" description="Disordered" evidence="7">
    <location>
        <begin position="2171"/>
        <end position="2193"/>
    </location>
</feature>
<feature type="compositionally biased region" description="Basic and acidic residues" evidence="7">
    <location>
        <begin position="1108"/>
        <end position="1117"/>
    </location>
</feature>
<dbReference type="EMBL" id="KB200129">
    <property type="protein sequence ID" value="ESP03095.1"/>
    <property type="molecule type" value="Genomic_DNA"/>
</dbReference>
<sequence length="4009" mass="441723">MAATEKQWIIIEDGCLSVGENVQHVTYHTALNSVILSTKDKLVKVLDATSGVILQKSDLCAESCSEIQCCYLPEKDRTVFCDGRAIGIRKDLRGILLLDTALQVPVNKTEDIVKCELPLVEATQLFKALVNADLPGVDYVEEVLKEFERGIEVTQELTKGSHKTAKWATVCLQLPHCALKSVCGSFVKEMKRATQHGHGLSIASAITDRLGYLLPSNLHDGGAGGIERASMYSEAARRDTFIKWPHMNYKWALPDPMAQAGFYHQPNATGDDRAMCFTCNVCLVCWEPTDEPWSEHERHSPSCPFVKGEYTQNVPLSVTYATQPALLHGTSQPDQIHCISTTCDEDYLATSTLDGNIVVWDMTRVLKKHCQFNLDPQKIVCKSIPSDKIKPVSPHSTSTDPAAESHSITSEESGGTSCSSGTETEIHEISLQEEHTAERDNISVQRFRPSNDVQVTALSVVSKNRDFLPPTSSVKYPPVLICGVLLRNDDLDNDSISDTRDENVQLLNKVNQVVSSEAPIISECCSDNEDIVSSNSVPKLFIVSADQPLIRKDIKTVDKPSKPMMNGDVKMNYQISNNYVPSDMSIFLDYEPWPDPDVQIVGFTPPPPLLGGNMQIPGSPSDGTISETDSDINTNSGPKPSSSGVSSSKPDICDTVIKTKIQPGTITQCVEFPDGFNEKGLEVKSITPTLDRQYLVVVIAPTFISECSMDSDTSDSDQDSYGGILIYKINYNTTFISLDTVPCAVWKSVNTQYVIQSLLLLPQEIVDQVEEEENKKKLSKDLKQTLSGQIAVIFESGIINIINISDMNVLAEVVPSENENFLSLTYCTGIERLCVCTDAGKLHFYQINEQSCPEAMEIEPAVSLDNHNDIKEEETLSSSKMTVDDSVDGTSYATTKPTSNLELLTKKPLNSENLLFLRELTLFENLMPRYTATVPPCWTEIQQEQQQRRHPQHLQQQGEATQHTRTWKLSPDSSTWDEHLFEIVLPKPCCVGHVDIKFSLHSVLPNIEVTLLRQNIGNIHKQAQDEPSKSAPDVRSKSSNSEKSSNPVISPVFLDSHNAEILCGPIKLSNCLDLSGNTGIVSLTSPQLLNSKPRSLLIHIKGFASKPSDSKDSGKSKDNKRKAAQSNSSSETKMKTIKAFFENVNSGVFMPGTSATERLAATAPNKKQIDYKGCDALEELSVTVRKMKPSSIVRERTQRNSMIESYSFHENLLKLIAGMNETELLVQEHVINTALDILSWIIVIQMNDPSKRSGERCIVLNIQKYLHGIIKTCLIEATRTTAHRVAALLAMAIEYAKSAGDIDMAPNFSYNILQAMLNCLPLIPCTHSSGALQWYFILLNRVKSMHVASVSEKCMELLTTVAKIYDERSSPLHNLLKTRYGFYGHPFDPDLFDIELPANLRQGTQASTYANVVKGSASNSTNTVQTSNVLEEPDIYEILSLPTDKTNNKHLHDYYGNQGNNCMLGLLEVEPLHFTCHSTSDGTRIERLDAKGGTAAVSTTVPVGISGTINFGENPPPVVIGPVSPQFPLMESALAKFPLQETSQMLNEKFKYFSGATSSASGSNITASHALEYIDNMADFPALPESLSALKYQTEQLKQWSPTFKVTYNKKTSDVKVGTKESKSTSNQSTVSSDKQYVIPQSPAILQLPTPQVLVIERMHSGARRFVTLDFGKPVVLSDVVIPSCEDLASLSIDVWIQGEEIDGQRLVVASDIGFRTLIMNNIMPAPVCRYLKITTVGRYGAGTTRSRIPIGSFFGHSYILPWEWKANLDNQSSTVTSSTSQLEAQSQSQLLSHLSMFIALQEDLQCRYSLARTRLESLLTSVHDSQSASSHIQYYLHKQTKDDDSGILQSYNDCIQLQLQYNIAVRAIARLQRAVGIKSRQLDDTQNVTGYLRESSTDKLRFILESLLGTLLSVTSLSPTIPQPPSTLYSALTPSTAETLFKNVCLLGTRRMQVTAGLLLVRICGSNWWWGSFLGNMLQELFSSNNISVFPQDRVFVLLSALGQRALTGPSSVYIMDSLLVMLSRVLSPLLQYNTDTTYNTTGSIDISLVSWILLFLCRNFDSCLGDDSDKQKKDNGNGVTNRWAFIHGHWSSAQPKGKMKSSRIHRRNNQKLLLHHKQKLQEIQQIKKKVESNQHEFLESFETFKNEISSKHLKDLIHLRRTDIERIRKMPKDSSGSDRGNTWNSGKEDDNEGLVLPRDKCLAAVQGLMALLLGLDSTCHSDLFVIASKVLARICNVTRPAITIPEVMNQDQLERLILLAANKECPGNLTWGGPWASHAIMCLLQDILEGERLYPSMIQGNSESNEISITETDDTLPQSVSLPTFDDSNGESSMEISGEGENTDNNKEVNGTSSINYEKDSAILDLLLDDGEIYEDNEKVQYYTSNVFVPVGTESALSNGLPDPLGYQTTNFLPSKKHKIKGGGTSKSSQDLLNIQKSNGGFQGLSTALDARLELGLRTQSELRLKVMTSVQQDNIQSAFSTPIPASNYSNQSYNQAHSTDDDLSQIHHSNSQLTTILSSEMLSECFNRLFGQLLSFHVNLETVLHLWLILNEENHEEGSQTVFNSTCVPTIALNAVSVSNLIEAVVMAPNPPVRTWVLVFQTLCLIANQKIPTTETDSNMSVSDNSMVTVILANNNLNQLLTKFLSGTSSSGPTAAGAQFTQVGPSAVKSFNEFLRRLLIKSCRGNALKLKELILKLIYVLTVDRGAFYSCMGPLDAQCKLTEFALDLSYSQVDISNALSVIQSITSLVHQHIVCQDQVACRSSLESNINARSCFGGLFATLLRGGSRSVLGESSRDLLMCNLMKLINILIQVQLPNSRAQTQRLDISEPLTPILSDAMSDTDKLTQALASSTPLTAMSDDQKSQQGEESESNEISVTNCLADIILGHDYIMQNLIQALSYCNSSSMAVILGVLQENMMGNNPVSVGDSVYQTMITLNQRSSDPKLMLQAILKYVSRGTENHWTSLCRLSEPLLWFILKVLNSSRAVKLFLEMGGIQLVCNQLVHCNQQLISTHPSIISTIMQHINNTSPGSSKKVDVSDSDNTVDGMQNFAPLGQISSSSPTASPSDVLIQAAPPHRRARSPAWSYHFYPDEAWVDLTIQLPFAILLKEVQIQPHASLSTCPSHISLEISHDGTMVTPMCPPMMTSSLAYIKLQLVKPEVMSTVTIRLHKARDSMTIGLAQVALMGHSAFGNSVVSTNSNANTEDSSTKSSVLWVRLLHHCLNVTGQEVGVCTAASQTPYLLQTCVSLLVSPAANLYNNKIESVLLKIGLLSTELGLELIHYLLQEPLQQQIRGKVTGFANESTVEIIYQLGTLQDDGSPHRVESLLKWLGDCANRNLDKVNLSNNGLSHENYNSNRSTAIPAPSHIHCIAAILWQCQQLPVQYNLKQLITQDFVSSLYKWSMIQTPGSLLKQSIDYVLCSICYIESQYFCHILQWMGILVNAVTSMSASITDDHKDSFQTNQQSMTDDSKEATQHPLSDDSKEATRQPTFSDTGSINIQEFNPSILDESRLATLGIVCKSPSSIKLLLDSSFPAALAQGLYEFAYQEIRSNIEKQSQQSTNGMNNSNGNACNASSPDGCTMSVELVTSVVKFFATVSSENLMKDWLGSPEGNIFWPVLLSALCNYSSQSSSLSAHSNNKTGKLMSNEERSVLETATIHCFNEMISCHPTNQLLFSKVLCEVIQNQGTTRGGSILGSVPLSGFTRRVLLQVLLQDEKILVVLNSPRTQSLIKTPGTNYLVHHPRYGAGQGYRVSQVNVNTPCSELLTVIPDTQSLAAHLIDGRDDKKSEQKKDIGETGLEVVEYLSNAAGLLAKQKREKSPASSSTATTSKASTSSLPPRPPTRRRRNAEPDSSPQIKLPTFTLQHHLFNNKSLPGELTLTQLLCLLQQRGCTNNNSIEFTVKLQSSKNKSRQASNVSMETSSSPMEDDDNTIPDEVLLSTSPIPTALQVFASVGGLALLAEHLPLLYPEITRQASATETVTDNTNGNDIGLDWVTVESSDELYD</sequence>
<dbReference type="PROSITE" id="PS50143">
    <property type="entry name" value="BIR_REPEAT_2"/>
    <property type="match status" value="1"/>
</dbReference>
<evidence type="ECO:0000256" key="3">
    <source>
        <dbReference type="ARBA" id="ARBA00022801"/>
    </source>
</evidence>
<keyword evidence="5" id="KW-0862">Zinc</keyword>
<dbReference type="SMART" id="SM00238">
    <property type="entry name" value="BIR"/>
    <property type="match status" value="1"/>
</dbReference>
<dbReference type="KEGG" id="lgi:LOTGIDRAFT_157060"/>
<feature type="compositionally biased region" description="Basic and acidic residues" evidence="7">
    <location>
        <begin position="1022"/>
        <end position="1036"/>
    </location>
</feature>
<evidence type="ECO:0000256" key="2">
    <source>
        <dbReference type="ARBA" id="ARBA00022723"/>
    </source>
</evidence>
<feature type="region of interest" description="Disordered" evidence="7">
    <location>
        <begin position="610"/>
        <end position="650"/>
    </location>
</feature>
<feature type="compositionally biased region" description="Polar residues" evidence="7">
    <location>
        <begin position="616"/>
        <end position="635"/>
    </location>
</feature>
<evidence type="ECO:0000256" key="4">
    <source>
        <dbReference type="ARBA" id="ARBA00022825"/>
    </source>
</evidence>
<name>V4CLC6_LOTGI</name>
<feature type="region of interest" description="Disordered" evidence="7">
    <location>
        <begin position="3913"/>
        <end position="3934"/>
    </location>
</feature>
<dbReference type="RefSeq" id="XP_009046565.1">
    <property type="nucleotide sequence ID" value="XM_009048317.1"/>
</dbReference>
<dbReference type="PROSITE" id="PS50082">
    <property type="entry name" value="WD_REPEATS_2"/>
    <property type="match status" value="1"/>
</dbReference>
<dbReference type="SUPFAM" id="SSF57924">
    <property type="entry name" value="Inhibitor of apoptosis (IAP) repeat"/>
    <property type="match status" value="1"/>
</dbReference>
<feature type="region of interest" description="Disordered" evidence="7">
    <location>
        <begin position="2854"/>
        <end position="2877"/>
    </location>
</feature>
<evidence type="ECO:0000256" key="6">
    <source>
        <dbReference type="PROSITE-ProRule" id="PRU00221"/>
    </source>
</evidence>
<dbReference type="PANTHER" id="PTHR46771:SF5">
    <property type="entry name" value="DETERIN"/>
    <property type="match status" value="1"/>
</dbReference>
<dbReference type="OrthoDB" id="2196114at2759"/>
<feature type="region of interest" description="Disordered" evidence="7">
    <location>
        <begin position="3817"/>
        <end position="3861"/>
    </location>
</feature>
<feature type="region of interest" description="Disordered" evidence="7">
    <location>
        <begin position="1020"/>
        <end position="1048"/>
    </location>
</feature>
<dbReference type="InterPro" id="IPR001370">
    <property type="entry name" value="BIR_rpt"/>
</dbReference>
<dbReference type="InterPro" id="IPR051190">
    <property type="entry name" value="Baculoviral_IAP"/>
</dbReference>
<feature type="region of interest" description="Disordered" evidence="7">
    <location>
        <begin position="941"/>
        <end position="970"/>
    </location>
</feature>
<keyword evidence="9" id="KW-1185">Reference proteome</keyword>
<feature type="region of interest" description="Disordered" evidence="7">
    <location>
        <begin position="1102"/>
        <end position="1131"/>
    </location>
</feature>
<dbReference type="SUPFAM" id="SSF50998">
    <property type="entry name" value="Quinoprotein alcohol dehydrogenase-like"/>
    <property type="match status" value="1"/>
</dbReference>
<feature type="compositionally biased region" description="Polar residues" evidence="7">
    <location>
        <begin position="3491"/>
        <end position="3501"/>
    </location>
</feature>
<dbReference type="HOGENOM" id="CLU_000111_1_0_1"/>
<dbReference type="CTD" id="20237187"/>
<evidence type="ECO:0008006" key="10">
    <source>
        <dbReference type="Google" id="ProtNLM"/>
    </source>
</evidence>
<dbReference type="Pfam" id="PF00653">
    <property type="entry name" value="BIR"/>
    <property type="match status" value="1"/>
</dbReference>
<dbReference type="STRING" id="225164.V4CLC6"/>
<keyword evidence="4" id="KW-0720">Serine protease</keyword>